<evidence type="ECO:0000256" key="8">
    <source>
        <dbReference type="SAM" id="MobiDB-lite"/>
    </source>
</evidence>
<dbReference type="PANTHER" id="PTHR13271:SF47">
    <property type="entry name" value="ACTIN-HISTIDINE N-METHYLTRANSFERASE"/>
    <property type="match status" value="1"/>
</dbReference>
<dbReference type="InterPro" id="IPR015353">
    <property type="entry name" value="Rubisco_LSMT_subst-bd"/>
</dbReference>
<feature type="domain" description="SET" evidence="9">
    <location>
        <begin position="134"/>
        <end position="351"/>
    </location>
</feature>
<evidence type="ECO:0000256" key="4">
    <source>
        <dbReference type="ARBA" id="ARBA00022679"/>
    </source>
</evidence>
<reference evidence="10" key="1">
    <citation type="submission" date="2020-05" db="UniProtKB">
        <authorList>
            <consortium name="EnsemblMetazoa"/>
        </authorList>
    </citation>
    <scope>IDENTIFICATION</scope>
    <source>
        <strain evidence="10">Aabys</strain>
    </source>
</reference>
<accession>A0A1I8MNS6</accession>
<dbReference type="EC" id="2.1.1.85" evidence="7"/>
<feature type="compositionally biased region" description="Low complexity" evidence="8">
    <location>
        <begin position="16"/>
        <end position="38"/>
    </location>
</feature>
<dbReference type="PROSITE" id="PS51565">
    <property type="entry name" value="SAM_MT85_SETD3"/>
    <property type="match status" value="1"/>
</dbReference>
<dbReference type="eggNOG" id="KOG1337">
    <property type="taxonomic scope" value="Eukaryota"/>
</dbReference>
<keyword evidence="3 7" id="KW-0489">Methyltransferase</keyword>
<dbReference type="InterPro" id="IPR036464">
    <property type="entry name" value="Rubisco_LSMT_subst-bd_sf"/>
</dbReference>
<keyword evidence="4 7" id="KW-0808">Transferase</keyword>
<dbReference type="AlphaFoldDB" id="A0A1I8MNS6"/>
<name>A0A1I8MNS6_MUSDO</name>
<dbReference type="GO" id="GO:0032259">
    <property type="term" value="P:methylation"/>
    <property type="evidence" value="ECO:0007669"/>
    <property type="project" value="UniProtKB-KW"/>
</dbReference>
<dbReference type="InterPro" id="IPR044428">
    <property type="entry name" value="SETD3_SET"/>
</dbReference>
<evidence type="ECO:0000256" key="2">
    <source>
        <dbReference type="ARBA" id="ARBA00022490"/>
    </source>
</evidence>
<gene>
    <name evidence="10" type="primary">101899078</name>
</gene>
<dbReference type="GO" id="GO:0005737">
    <property type="term" value="C:cytoplasm"/>
    <property type="evidence" value="ECO:0007669"/>
    <property type="project" value="UniProtKB-SubCell"/>
</dbReference>
<dbReference type="Gene3D" id="3.90.1420.10">
    <property type="entry name" value="Rubisco LSMT, substrate-binding domain"/>
    <property type="match status" value="1"/>
</dbReference>
<organism evidence="10">
    <name type="scientific">Musca domestica</name>
    <name type="common">House fly</name>
    <dbReference type="NCBI Taxonomy" id="7370"/>
    <lineage>
        <taxon>Eukaryota</taxon>
        <taxon>Metazoa</taxon>
        <taxon>Ecdysozoa</taxon>
        <taxon>Arthropoda</taxon>
        <taxon>Hexapoda</taxon>
        <taxon>Insecta</taxon>
        <taxon>Pterygota</taxon>
        <taxon>Neoptera</taxon>
        <taxon>Endopterygota</taxon>
        <taxon>Diptera</taxon>
        <taxon>Brachycera</taxon>
        <taxon>Muscomorpha</taxon>
        <taxon>Muscoidea</taxon>
        <taxon>Muscidae</taxon>
        <taxon>Musca</taxon>
    </lineage>
</organism>
<feature type="region of interest" description="Disordered" evidence="8">
    <location>
        <begin position="1"/>
        <end position="38"/>
    </location>
</feature>
<dbReference type="PROSITE" id="PS50280">
    <property type="entry name" value="SET"/>
    <property type="match status" value="1"/>
</dbReference>
<dbReference type="GO" id="GO:0016279">
    <property type="term" value="F:protein-lysine N-methyltransferase activity"/>
    <property type="evidence" value="ECO:0007669"/>
    <property type="project" value="TreeGrafter"/>
</dbReference>
<dbReference type="EnsemblMetazoa" id="MDOA006911-RB">
    <property type="protein sequence ID" value="MDOA006911-PB"/>
    <property type="gene ID" value="MDOA006911"/>
</dbReference>
<dbReference type="GO" id="GO:0003779">
    <property type="term" value="F:actin binding"/>
    <property type="evidence" value="ECO:0007669"/>
    <property type="project" value="UniProtKB-KW"/>
</dbReference>
<evidence type="ECO:0000256" key="1">
    <source>
        <dbReference type="ARBA" id="ARBA00004496"/>
    </source>
</evidence>
<evidence type="ECO:0000256" key="6">
    <source>
        <dbReference type="ARBA" id="ARBA00023203"/>
    </source>
</evidence>
<proteinExistence type="inferred from homology"/>
<sequence>MPSNKKQHNKNKHKNNAGNQQNSNNNKNNTNNSSSHNAAAAVRQFEQPKKLNLSPQARIELHELIGLLLKTVYIETSNPKEEWEQYLKIQEILKRIQELEEPLKQQCSHKPKGNRLANIDKFYQWAKENGLQYENVEITEFPGYDLGLKATRDIQKDEILFGIPHKLVLSEEHEVCAFVRDFFQPSNLKLAFLLMVEALKEDSFWKPYIDLLPESYNTVLYFTVEEMTQLKGSNALAAALKQCRLIARLYAVIYHWPSSQIPMADFKELFHYDLYRWAVSTVMTRENLIPRTKPKREGDTSDTIAALIPFWDMANHRDGTITTFFNMETQQVESSAQEDYKKGEQIFIYYGDRTNSDLMIHNGFINASNPKDKISIKLGLSPSDVLFEKRAKLLELLSIPKNSELKVLPAPDFISPELLAFVRVFNMNEEQLDHWINSERAMDLLHIDCALETSLESKTWQYLQTRLMLLLRVFPQTLEEDEKQLALVKDQQVAMSSRAAMILEYRVLEKRILAAALDYAKQRTKA</sequence>
<evidence type="ECO:0000313" key="10">
    <source>
        <dbReference type="EnsemblMetazoa" id="MDOA006911-PB"/>
    </source>
</evidence>
<feature type="compositionally biased region" description="Basic residues" evidence="8">
    <location>
        <begin position="1"/>
        <end position="15"/>
    </location>
</feature>
<dbReference type="STRING" id="7370.A0A1I8MNS6"/>
<comment type="similarity">
    <text evidence="7">Belongs to the class V-like SAM-binding methyltransferase superfamily. SETD3 actin-histidine methyltransferase family.</text>
</comment>
<comment type="catalytic activity">
    <reaction evidence="7">
        <text>L-histidyl-[protein] + S-adenosyl-L-methionine = N(tele)-methyl-L-histidyl-[protein] + S-adenosyl-L-homocysteine + H(+)</text>
        <dbReference type="Rhea" id="RHEA:19369"/>
        <dbReference type="Rhea" id="RHEA-COMP:9745"/>
        <dbReference type="Rhea" id="RHEA-COMP:11600"/>
        <dbReference type="ChEBI" id="CHEBI:15378"/>
        <dbReference type="ChEBI" id="CHEBI:16367"/>
        <dbReference type="ChEBI" id="CHEBI:29979"/>
        <dbReference type="ChEBI" id="CHEBI:57856"/>
        <dbReference type="ChEBI" id="CHEBI:59789"/>
        <dbReference type="EC" id="2.1.1.85"/>
    </reaction>
</comment>
<dbReference type="InterPro" id="IPR001214">
    <property type="entry name" value="SET_dom"/>
</dbReference>
<dbReference type="CDD" id="cd19176">
    <property type="entry name" value="SET_SETD3"/>
    <property type="match status" value="1"/>
</dbReference>
<evidence type="ECO:0000256" key="7">
    <source>
        <dbReference type="PROSITE-ProRule" id="PRU00898"/>
    </source>
</evidence>
<evidence type="ECO:0000256" key="3">
    <source>
        <dbReference type="ARBA" id="ARBA00022603"/>
    </source>
</evidence>
<dbReference type="InterPro" id="IPR050600">
    <property type="entry name" value="SETD3_SETD6_MTase"/>
</dbReference>
<dbReference type="Gene3D" id="3.90.1410.10">
    <property type="entry name" value="set domain protein methyltransferase, domain 1"/>
    <property type="match status" value="1"/>
</dbReference>
<dbReference type="GO" id="GO:0018064">
    <property type="term" value="F:protein-L-histidine N-tele-methyltransferase activity"/>
    <property type="evidence" value="ECO:0007669"/>
    <property type="project" value="UniProtKB-EC"/>
</dbReference>
<dbReference type="Pfam" id="PF09273">
    <property type="entry name" value="Rubis-subs-bind"/>
    <property type="match status" value="1"/>
</dbReference>
<keyword evidence="2" id="KW-0963">Cytoplasm</keyword>
<evidence type="ECO:0000259" key="9">
    <source>
        <dbReference type="PROSITE" id="PS50280"/>
    </source>
</evidence>
<protein>
    <recommendedName>
        <fullName evidence="7">protein-histidine N-methyltransferase</fullName>
        <ecNumber evidence="7">2.1.1.85</ecNumber>
    </recommendedName>
</protein>
<keyword evidence="6" id="KW-0009">Actin-binding</keyword>
<evidence type="ECO:0000256" key="5">
    <source>
        <dbReference type="ARBA" id="ARBA00022691"/>
    </source>
</evidence>
<dbReference type="VEuPathDB" id="VectorBase:MDOA006911"/>
<dbReference type="InterPro" id="IPR025785">
    <property type="entry name" value="SETD3"/>
</dbReference>
<dbReference type="VEuPathDB" id="VectorBase:MDOMA2_016182"/>
<keyword evidence="5 7" id="KW-0949">S-adenosyl-L-methionine</keyword>
<dbReference type="SUPFAM" id="SSF81822">
    <property type="entry name" value="RuBisCo LSMT C-terminal, substrate-binding domain"/>
    <property type="match status" value="1"/>
</dbReference>
<dbReference type="InterPro" id="IPR046341">
    <property type="entry name" value="SET_dom_sf"/>
</dbReference>
<dbReference type="Pfam" id="PF00856">
    <property type="entry name" value="SET"/>
    <property type="match status" value="1"/>
</dbReference>
<dbReference type="PANTHER" id="PTHR13271">
    <property type="entry name" value="UNCHARACTERIZED PUTATIVE METHYLTRANSFERASE"/>
    <property type="match status" value="1"/>
</dbReference>
<dbReference type="OrthoDB" id="441812at2759"/>
<dbReference type="SUPFAM" id="SSF82199">
    <property type="entry name" value="SET domain"/>
    <property type="match status" value="1"/>
</dbReference>
<comment type="subcellular location">
    <subcellularLocation>
        <location evidence="1">Cytoplasm</location>
    </subcellularLocation>
</comment>